<organism evidence="1 2">
    <name type="scientific">Parastrongyloides trichosuri</name>
    <name type="common">Possum-specific nematode worm</name>
    <dbReference type="NCBI Taxonomy" id="131310"/>
    <lineage>
        <taxon>Eukaryota</taxon>
        <taxon>Metazoa</taxon>
        <taxon>Ecdysozoa</taxon>
        <taxon>Nematoda</taxon>
        <taxon>Chromadorea</taxon>
        <taxon>Rhabditida</taxon>
        <taxon>Tylenchina</taxon>
        <taxon>Panagrolaimomorpha</taxon>
        <taxon>Strongyloidoidea</taxon>
        <taxon>Strongyloididae</taxon>
        <taxon>Parastrongyloides</taxon>
    </lineage>
</organism>
<proteinExistence type="predicted"/>
<keyword evidence="1" id="KW-1185">Reference proteome</keyword>
<evidence type="ECO:0000313" key="1">
    <source>
        <dbReference type="Proteomes" id="UP000038045"/>
    </source>
</evidence>
<dbReference type="Proteomes" id="UP000038045">
    <property type="component" value="Unplaced"/>
</dbReference>
<name>A0A0N4ZZP6_PARTI</name>
<evidence type="ECO:0000313" key="2">
    <source>
        <dbReference type="WBParaSite" id="PTRK_0001445650.1"/>
    </source>
</evidence>
<dbReference type="WBParaSite" id="PTRK_0001445650.1">
    <property type="protein sequence ID" value="PTRK_0001445650.1"/>
    <property type="gene ID" value="PTRK_0001445650"/>
</dbReference>
<dbReference type="AlphaFoldDB" id="A0A0N4ZZP6"/>
<reference evidence="2" key="1">
    <citation type="submission" date="2017-02" db="UniProtKB">
        <authorList>
            <consortium name="WormBaseParasite"/>
        </authorList>
    </citation>
    <scope>IDENTIFICATION</scope>
</reference>
<protein>
    <submittedName>
        <fullName evidence="2">Uncharacterized protein</fullName>
    </submittedName>
</protein>
<sequence>MPLNFTKTCLNHGFVPISSYPPCPLNGESSNAAPNVIHIFKWILFYLMVRYLPTNALATVAVAAKVATPVADPVTPEVELKKVVTVPPP</sequence>
<accession>A0A0N4ZZP6</accession>